<dbReference type="SMART" id="SM00320">
    <property type="entry name" value="WD40"/>
    <property type="match status" value="7"/>
</dbReference>
<dbReference type="Pfam" id="PF00400">
    <property type="entry name" value="WD40"/>
    <property type="match status" value="3"/>
</dbReference>
<dbReference type="PROSITE" id="PS50082">
    <property type="entry name" value="WD_REPEATS_2"/>
    <property type="match status" value="1"/>
</dbReference>
<sequence length="373" mass="39540">MASGRSAHIHRENVYALRAALFVAVLLPVLIVGFLLAQSPVFSGQEVAVGKTIFTYQPPSRQGITAIAWSPDGTHIASGGADVQIWDAKTGAHSLIVKDATVSGTSVNAVGWSSDSKLLAIGGSDMGIWNAQTGQKKLSYQPPVQHSSPVGTLAVHALKWSPDNTMIATAYTYRYTKANSRNATVVEGVDVWQVSNGAHLFTYHVARGMVTSLVWSPDGLRIAIGGTENTLSAWDATTGKNVVNYAVSGRVTAVDWSPNGMYLVSAANSLDIWAIGTSRKPIGILEGTSGAKAKTVADTLVKWSPDGKYIASVDTVIHVWNSSSGADVLDYANHQNPIKSLDWSPDSTDIASSDVPPVGDPNSTSRVDVWRAQ</sequence>
<gene>
    <name evidence="7" type="ORF">KDI_45820</name>
</gene>
<dbReference type="InterPro" id="IPR036322">
    <property type="entry name" value="WD40_repeat_dom_sf"/>
</dbReference>
<keyword evidence="8" id="KW-1185">Reference proteome</keyword>
<name>A0A5A5TII7_9CHLR</name>
<comment type="caution">
    <text evidence="7">The sequence shown here is derived from an EMBL/GenBank/DDBJ whole genome shotgun (WGS) entry which is preliminary data.</text>
</comment>
<evidence type="ECO:0000256" key="3">
    <source>
        <dbReference type="PROSITE-ProRule" id="PRU00221"/>
    </source>
</evidence>
<organism evidence="7 8">
    <name type="scientific">Dictyobacter arantiisoli</name>
    <dbReference type="NCBI Taxonomy" id="2014874"/>
    <lineage>
        <taxon>Bacteria</taxon>
        <taxon>Bacillati</taxon>
        <taxon>Chloroflexota</taxon>
        <taxon>Ktedonobacteria</taxon>
        <taxon>Ktedonobacterales</taxon>
        <taxon>Dictyobacteraceae</taxon>
        <taxon>Dictyobacter</taxon>
    </lineage>
</organism>
<evidence type="ECO:0000313" key="7">
    <source>
        <dbReference type="EMBL" id="GCF11018.1"/>
    </source>
</evidence>
<keyword evidence="5" id="KW-1133">Transmembrane helix</keyword>
<evidence type="ECO:0000256" key="1">
    <source>
        <dbReference type="ARBA" id="ARBA00022574"/>
    </source>
</evidence>
<dbReference type="PANTHER" id="PTHR19848">
    <property type="entry name" value="WD40 REPEAT PROTEIN"/>
    <property type="match status" value="1"/>
</dbReference>
<dbReference type="Proteomes" id="UP000322530">
    <property type="component" value="Unassembled WGS sequence"/>
</dbReference>
<keyword evidence="5" id="KW-0812">Transmembrane</keyword>
<protein>
    <recommendedName>
        <fullName evidence="6">Anaphase-promoting complex subunit 4-like WD40 domain-containing protein</fullName>
    </recommendedName>
</protein>
<proteinExistence type="predicted"/>
<evidence type="ECO:0000313" key="8">
    <source>
        <dbReference type="Proteomes" id="UP000322530"/>
    </source>
</evidence>
<dbReference type="InterPro" id="IPR015943">
    <property type="entry name" value="WD40/YVTN_repeat-like_dom_sf"/>
</dbReference>
<dbReference type="InterPro" id="IPR024977">
    <property type="entry name" value="Apc4-like_WD40_dom"/>
</dbReference>
<dbReference type="InterPro" id="IPR001680">
    <property type="entry name" value="WD40_rpt"/>
</dbReference>
<evidence type="ECO:0000259" key="6">
    <source>
        <dbReference type="Pfam" id="PF12894"/>
    </source>
</evidence>
<dbReference type="AlphaFoldDB" id="A0A5A5TII7"/>
<keyword evidence="1 3" id="KW-0853">WD repeat</keyword>
<dbReference type="EMBL" id="BIXY01000091">
    <property type="protein sequence ID" value="GCF11018.1"/>
    <property type="molecule type" value="Genomic_DNA"/>
</dbReference>
<reference evidence="7 8" key="1">
    <citation type="submission" date="2019-01" db="EMBL/GenBank/DDBJ databases">
        <title>Draft genome sequence of Dictyobacter sp. Uno17.</title>
        <authorList>
            <person name="Wang C.M."/>
            <person name="Zheng Y."/>
            <person name="Sakai Y."/>
            <person name="Abe K."/>
            <person name="Yokota A."/>
            <person name="Yabe S."/>
        </authorList>
    </citation>
    <scope>NUCLEOTIDE SEQUENCE [LARGE SCALE GENOMIC DNA]</scope>
    <source>
        <strain evidence="7 8">Uno17</strain>
    </source>
</reference>
<dbReference type="SUPFAM" id="SSF50978">
    <property type="entry name" value="WD40 repeat-like"/>
    <property type="match status" value="1"/>
</dbReference>
<accession>A0A5A5TII7</accession>
<feature type="transmembrane region" description="Helical" evidence="5">
    <location>
        <begin position="15"/>
        <end position="37"/>
    </location>
</feature>
<feature type="domain" description="Anaphase-promoting complex subunit 4-like WD40" evidence="6">
    <location>
        <begin position="191"/>
        <end position="257"/>
    </location>
</feature>
<dbReference type="Pfam" id="PF12894">
    <property type="entry name" value="ANAPC4_WD40"/>
    <property type="match status" value="1"/>
</dbReference>
<dbReference type="Gene3D" id="2.130.10.10">
    <property type="entry name" value="YVTN repeat-like/Quinoprotein amine dehydrogenase"/>
    <property type="match status" value="4"/>
</dbReference>
<feature type="region of interest" description="Disordered" evidence="4">
    <location>
        <begin position="340"/>
        <end position="373"/>
    </location>
</feature>
<evidence type="ECO:0000256" key="2">
    <source>
        <dbReference type="ARBA" id="ARBA00022737"/>
    </source>
</evidence>
<feature type="repeat" description="WD" evidence="3">
    <location>
        <begin position="203"/>
        <end position="244"/>
    </location>
</feature>
<dbReference type="PANTHER" id="PTHR19848:SF8">
    <property type="entry name" value="F-BOX AND WD REPEAT DOMAIN CONTAINING 7"/>
    <property type="match status" value="1"/>
</dbReference>
<dbReference type="RefSeq" id="WP_172632367.1">
    <property type="nucleotide sequence ID" value="NZ_BIXY01000091.1"/>
</dbReference>
<keyword evidence="2" id="KW-0677">Repeat</keyword>
<evidence type="ECO:0000256" key="5">
    <source>
        <dbReference type="SAM" id="Phobius"/>
    </source>
</evidence>
<evidence type="ECO:0000256" key="4">
    <source>
        <dbReference type="SAM" id="MobiDB-lite"/>
    </source>
</evidence>
<keyword evidence="5" id="KW-0472">Membrane</keyword>